<accession>W9WXB2</accession>
<organism evidence="1 2">
    <name type="scientific">Cladophialophora psammophila CBS 110553</name>
    <dbReference type="NCBI Taxonomy" id="1182543"/>
    <lineage>
        <taxon>Eukaryota</taxon>
        <taxon>Fungi</taxon>
        <taxon>Dikarya</taxon>
        <taxon>Ascomycota</taxon>
        <taxon>Pezizomycotina</taxon>
        <taxon>Eurotiomycetes</taxon>
        <taxon>Chaetothyriomycetidae</taxon>
        <taxon>Chaetothyriales</taxon>
        <taxon>Herpotrichiellaceae</taxon>
        <taxon>Cladophialophora</taxon>
    </lineage>
</organism>
<dbReference type="EMBL" id="AMGX01000010">
    <property type="protein sequence ID" value="EXJ69710.1"/>
    <property type="molecule type" value="Genomic_DNA"/>
</dbReference>
<proteinExistence type="predicted"/>
<gene>
    <name evidence="1" type="ORF">A1O5_06781</name>
</gene>
<dbReference type="AlphaFoldDB" id="W9WXB2"/>
<evidence type="ECO:0000313" key="1">
    <source>
        <dbReference type="EMBL" id="EXJ69710.1"/>
    </source>
</evidence>
<protein>
    <submittedName>
        <fullName evidence="1">Uncharacterized protein</fullName>
    </submittedName>
</protein>
<sequence length="81" mass="8980">MFHTGQVAIQLPSWDIFYIFNIMWFLAATSRENGGTRISPGSRMGYVALDAPFNIDGTLAADGLTCSALLFKCRLRYAEAE</sequence>
<keyword evidence="2" id="KW-1185">Reference proteome</keyword>
<dbReference type="Proteomes" id="UP000019471">
    <property type="component" value="Unassembled WGS sequence"/>
</dbReference>
<name>W9WXB2_9EURO</name>
<dbReference type="STRING" id="1182543.W9WXB2"/>
<evidence type="ECO:0000313" key="2">
    <source>
        <dbReference type="Proteomes" id="UP000019471"/>
    </source>
</evidence>
<dbReference type="HOGENOM" id="CLU_2573686_0_0_1"/>
<reference evidence="1 2" key="1">
    <citation type="submission" date="2013-03" db="EMBL/GenBank/DDBJ databases">
        <title>The Genome Sequence of Cladophialophora psammophila CBS 110553.</title>
        <authorList>
            <consortium name="The Broad Institute Genomics Platform"/>
            <person name="Cuomo C."/>
            <person name="de Hoog S."/>
            <person name="Gorbushina A."/>
            <person name="Walker B."/>
            <person name="Young S.K."/>
            <person name="Zeng Q."/>
            <person name="Gargeya S."/>
            <person name="Fitzgerald M."/>
            <person name="Haas B."/>
            <person name="Abouelleil A."/>
            <person name="Allen A.W."/>
            <person name="Alvarado L."/>
            <person name="Arachchi H.M."/>
            <person name="Berlin A.M."/>
            <person name="Chapman S.B."/>
            <person name="Gainer-Dewar J."/>
            <person name="Goldberg J."/>
            <person name="Griggs A."/>
            <person name="Gujja S."/>
            <person name="Hansen M."/>
            <person name="Howarth C."/>
            <person name="Imamovic A."/>
            <person name="Ireland A."/>
            <person name="Larimer J."/>
            <person name="McCowan C."/>
            <person name="Murphy C."/>
            <person name="Pearson M."/>
            <person name="Poon T.W."/>
            <person name="Priest M."/>
            <person name="Roberts A."/>
            <person name="Saif S."/>
            <person name="Shea T."/>
            <person name="Sisk P."/>
            <person name="Sykes S."/>
            <person name="Wortman J."/>
            <person name="Nusbaum C."/>
            <person name="Birren B."/>
        </authorList>
    </citation>
    <scope>NUCLEOTIDE SEQUENCE [LARGE SCALE GENOMIC DNA]</scope>
    <source>
        <strain evidence="1 2">CBS 110553</strain>
    </source>
</reference>
<dbReference type="RefSeq" id="XP_007745562.1">
    <property type="nucleotide sequence ID" value="XM_007747372.1"/>
</dbReference>
<comment type="caution">
    <text evidence="1">The sequence shown here is derived from an EMBL/GenBank/DDBJ whole genome shotgun (WGS) entry which is preliminary data.</text>
</comment>
<dbReference type="GeneID" id="19191489"/>